<dbReference type="EMBL" id="QKYT01000113">
    <property type="protein sequence ID" value="RIA93004.1"/>
    <property type="molecule type" value="Genomic_DNA"/>
</dbReference>
<dbReference type="OrthoDB" id="416834at2759"/>
<evidence type="ECO:0000256" key="4">
    <source>
        <dbReference type="ARBA" id="ARBA00022679"/>
    </source>
</evidence>
<feature type="transmembrane region" description="Helical" evidence="10">
    <location>
        <begin position="248"/>
        <end position="268"/>
    </location>
</feature>
<keyword evidence="3 10" id="KW-0328">Glycosyltransferase</keyword>
<comment type="function">
    <text evidence="9">Mannosyltransferase involved in glycosylphosphatidylinositol-anchor biosynthesis. Transfers the third mannose to Man2-GlcN-acyl-PI during GPI precursor assembly.</text>
</comment>
<evidence type="ECO:0000256" key="2">
    <source>
        <dbReference type="ARBA" id="ARBA00006065"/>
    </source>
</evidence>
<dbReference type="Pfam" id="PF03901">
    <property type="entry name" value="Glyco_transf_22"/>
    <property type="match status" value="1"/>
</dbReference>
<dbReference type="STRING" id="658196.A0A397TDN4"/>
<comment type="caution">
    <text evidence="11">The sequence shown here is derived from an EMBL/GenBank/DDBJ whole genome shotgun (WGS) entry which is preliminary data.</text>
</comment>
<sequence>MYRKKTDINKQNENFIEENEESPKEKTLNLINNQNRLLNYLILFRIINAICTKTYFNPDEYWQSVEWKEKIRSVAHPLLFATLYKSLAILGLDKGDLFIYAPRIFQAVFAGIGDLYTYRLAKKLFNESIANWALFCSIISWFNFFCSIRMLSNSIETVLTTVALYYWPWPSFSMISWNDRIKTLRVSLTLAAICCILRPTNVIIWGFLGIQLLWETKEHFISIILNTTFITIIAILTIVLIDHTFYGEIVFVPINFLYVNVIQSISLFYGSHPWHWYLSQGIPFITTTLLPFMLKGIYDIYTDKNSFYHYQSIKTLVWLMILVVFGYSLLSHKEFRFIYPLLPIMVICAGYCLHGISLRYQKKILRITVIFLIITNIPLAYYANFVHQRGVVDVMDYLRNEARLGKVREIGFLMPCNSTPFYSNFHFNLSMWYLTCDPPLIGKEIDIENYVDEADQFYANPHDFLKKYFEPINLISSKESTILTLRKWPNYLIIFEALLNDLNPFLKELDYRECARFFNSHFIDDWRRKGDVIVFCRN</sequence>
<keyword evidence="12" id="KW-1185">Reference proteome</keyword>
<dbReference type="GO" id="GO:0000026">
    <property type="term" value="F:alpha-1,2-mannosyltransferase activity"/>
    <property type="evidence" value="ECO:0007669"/>
    <property type="project" value="TreeGrafter"/>
</dbReference>
<feature type="transmembrane region" description="Helical" evidence="10">
    <location>
        <begin position="189"/>
        <end position="214"/>
    </location>
</feature>
<dbReference type="InterPro" id="IPR005599">
    <property type="entry name" value="GPI_mannosylTrfase"/>
</dbReference>
<feature type="transmembrane region" description="Helical" evidence="10">
    <location>
        <begin position="337"/>
        <end position="357"/>
    </location>
</feature>
<accession>A0A397TDN4</accession>
<protein>
    <recommendedName>
        <fullName evidence="10">Mannosyltransferase</fullName>
        <ecNumber evidence="10">2.4.1.-</ecNumber>
    </recommendedName>
</protein>
<comment type="subcellular location">
    <subcellularLocation>
        <location evidence="1 10">Endoplasmic reticulum membrane</location>
        <topology evidence="1 10">Multi-pass membrane protein</topology>
    </subcellularLocation>
</comment>
<feature type="transmembrane region" description="Helical" evidence="10">
    <location>
        <begin position="220"/>
        <end position="241"/>
    </location>
</feature>
<evidence type="ECO:0000256" key="9">
    <source>
        <dbReference type="ARBA" id="ARBA00024708"/>
    </source>
</evidence>
<organism evidence="11 12">
    <name type="scientific">Glomus cerebriforme</name>
    <dbReference type="NCBI Taxonomy" id="658196"/>
    <lineage>
        <taxon>Eukaryota</taxon>
        <taxon>Fungi</taxon>
        <taxon>Fungi incertae sedis</taxon>
        <taxon>Mucoromycota</taxon>
        <taxon>Glomeromycotina</taxon>
        <taxon>Glomeromycetes</taxon>
        <taxon>Glomerales</taxon>
        <taxon>Glomeraceae</taxon>
        <taxon>Glomus</taxon>
    </lineage>
</organism>
<evidence type="ECO:0000256" key="7">
    <source>
        <dbReference type="ARBA" id="ARBA00022989"/>
    </source>
</evidence>
<comment type="similarity">
    <text evidence="2">Belongs to the glycosyltransferase 22 family. PIGB subfamily.</text>
</comment>
<evidence type="ECO:0000256" key="1">
    <source>
        <dbReference type="ARBA" id="ARBA00004477"/>
    </source>
</evidence>
<keyword evidence="5 10" id="KW-0812">Transmembrane</keyword>
<keyword evidence="7 10" id="KW-1133">Transmembrane helix</keyword>
<feature type="transmembrane region" description="Helical" evidence="10">
    <location>
        <begin position="129"/>
        <end position="151"/>
    </location>
</feature>
<evidence type="ECO:0000313" key="12">
    <source>
        <dbReference type="Proteomes" id="UP000265703"/>
    </source>
</evidence>
<dbReference type="PANTHER" id="PTHR22760:SF4">
    <property type="entry name" value="GPI MANNOSYLTRANSFERASE 3"/>
    <property type="match status" value="1"/>
</dbReference>
<proteinExistence type="inferred from homology"/>
<feature type="transmembrane region" description="Helical" evidence="10">
    <location>
        <begin position="274"/>
        <end position="294"/>
    </location>
</feature>
<dbReference type="PANTHER" id="PTHR22760">
    <property type="entry name" value="GLYCOSYLTRANSFERASE"/>
    <property type="match status" value="1"/>
</dbReference>
<feature type="transmembrane region" description="Helical" evidence="10">
    <location>
        <begin position="315"/>
        <end position="331"/>
    </location>
</feature>
<evidence type="ECO:0000256" key="6">
    <source>
        <dbReference type="ARBA" id="ARBA00022824"/>
    </source>
</evidence>
<keyword evidence="8 10" id="KW-0472">Membrane</keyword>
<dbReference type="GO" id="GO:0005789">
    <property type="term" value="C:endoplasmic reticulum membrane"/>
    <property type="evidence" value="ECO:0007669"/>
    <property type="project" value="UniProtKB-SubCell"/>
</dbReference>
<evidence type="ECO:0000256" key="10">
    <source>
        <dbReference type="RuleBase" id="RU363075"/>
    </source>
</evidence>
<feature type="transmembrane region" description="Helical" evidence="10">
    <location>
        <begin position="364"/>
        <end position="383"/>
    </location>
</feature>
<evidence type="ECO:0000256" key="8">
    <source>
        <dbReference type="ARBA" id="ARBA00023136"/>
    </source>
</evidence>
<evidence type="ECO:0000256" key="3">
    <source>
        <dbReference type="ARBA" id="ARBA00022676"/>
    </source>
</evidence>
<gene>
    <name evidence="11" type="ORF">C1645_819939</name>
</gene>
<reference evidence="11 12" key="1">
    <citation type="submission" date="2018-06" db="EMBL/GenBank/DDBJ databases">
        <title>Comparative genomics reveals the genomic features of Rhizophagus irregularis, R. cerebriforme, R. diaphanum and Gigaspora rosea, and their symbiotic lifestyle signature.</title>
        <authorList>
            <person name="Morin E."/>
            <person name="San Clemente H."/>
            <person name="Chen E.C.H."/>
            <person name="De La Providencia I."/>
            <person name="Hainaut M."/>
            <person name="Kuo A."/>
            <person name="Kohler A."/>
            <person name="Murat C."/>
            <person name="Tang N."/>
            <person name="Roy S."/>
            <person name="Loubradou J."/>
            <person name="Henrissat B."/>
            <person name="Grigoriev I.V."/>
            <person name="Corradi N."/>
            <person name="Roux C."/>
            <person name="Martin F.M."/>
        </authorList>
    </citation>
    <scope>NUCLEOTIDE SEQUENCE [LARGE SCALE GENOMIC DNA]</scope>
    <source>
        <strain evidence="11 12">DAOM 227022</strain>
    </source>
</reference>
<dbReference type="Proteomes" id="UP000265703">
    <property type="component" value="Unassembled WGS sequence"/>
</dbReference>
<evidence type="ECO:0000256" key="5">
    <source>
        <dbReference type="ARBA" id="ARBA00022692"/>
    </source>
</evidence>
<dbReference type="GO" id="GO:0006506">
    <property type="term" value="P:GPI anchor biosynthetic process"/>
    <property type="evidence" value="ECO:0007669"/>
    <property type="project" value="TreeGrafter"/>
</dbReference>
<evidence type="ECO:0000313" key="11">
    <source>
        <dbReference type="EMBL" id="RIA93004.1"/>
    </source>
</evidence>
<dbReference type="AlphaFoldDB" id="A0A397TDN4"/>
<keyword evidence="4 11" id="KW-0808">Transferase</keyword>
<dbReference type="EC" id="2.4.1.-" evidence="10"/>
<keyword evidence="6 10" id="KW-0256">Endoplasmic reticulum</keyword>
<name>A0A397TDN4_9GLOM</name>